<dbReference type="Proteomes" id="UP000299102">
    <property type="component" value="Unassembled WGS sequence"/>
</dbReference>
<proteinExistence type="predicted"/>
<evidence type="ECO:0000256" key="1">
    <source>
        <dbReference type="SAM" id="MobiDB-lite"/>
    </source>
</evidence>
<gene>
    <name evidence="2" type="ORF">EVAR_60840_1</name>
</gene>
<reference evidence="2 3" key="1">
    <citation type="journal article" date="2019" name="Commun. Biol.">
        <title>The bagworm genome reveals a unique fibroin gene that provides high tensile strength.</title>
        <authorList>
            <person name="Kono N."/>
            <person name="Nakamura H."/>
            <person name="Ohtoshi R."/>
            <person name="Tomita M."/>
            <person name="Numata K."/>
            <person name="Arakawa K."/>
        </authorList>
    </citation>
    <scope>NUCLEOTIDE SEQUENCE [LARGE SCALE GENOMIC DNA]</scope>
</reference>
<sequence length="76" mass="7900">MSFDCASGMRLRGEEGDYACAVTPIRPMPPRGENREGRGGQTSLGPFAAGVGAVSRLITGARGCSGMRPTSSNLIR</sequence>
<protein>
    <submittedName>
        <fullName evidence="2">Uncharacterized protein</fullName>
    </submittedName>
</protein>
<feature type="region of interest" description="Disordered" evidence="1">
    <location>
        <begin position="22"/>
        <end position="46"/>
    </location>
</feature>
<evidence type="ECO:0000313" key="2">
    <source>
        <dbReference type="EMBL" id="GBP71275.1"/>
    </source>
</evidence>
<dbReference type="AlphaFoldDB" id="A0A4C1Y9Y6"/>
<accession>A0A4C1Y9Y6</accession>
<comment type="caution">
    <text evidence="2">The sequence shown here is derived from an EMBL/GenBank/DDBJ whole genome shotgun (WGS) entry which is preliminary data.</text>
</comment>
<dbReference type="EMBL" id="BGZK01001103">
    <property type="protein sequence ID" value="GBP71275.1"/>
    <property type="molecule type" value="Genomic_DNA"/>
</dbReference>
<organism evidence="2 3">
    <name type="scientific">Eumeta variegata</name>
    <name type="common">Bagworm moth</name>
    <name type="synonym">Eumeta japonica</name>
    <dbReference type="NCBI Taxonomy" id="151549"/>
    <lineage>
        <taxon>Eukaryota</taxon>
        <taxon>Metazoa</taxon>
        <taxon>Ecdysozoa</taxon>
        <taxon>Arthropoda</taxon>
        <taxon>Hexapoda</taxon>
        <taxon>Insecta</taxon>
        <taxon>Pterygota</taxon>
        <taxon>Neoptera</taxon>
        <taxon>Endopterygota</taxon>
        <taxon>Lepidoptera</taxon>
        <taxon>Glossata</taxon>
        <taxon>Ditrysia</taxon>
        <taxon>Tineoidea</taxon>
        <taxon>Psychidae</taxon>
        <taxon>Oiketicinae</taxon>
        <taxon>Eumeta</taxon>
    </lineage>
</organism>
<name>A0A4C1Y9Y6_EUMVA</name>
<evidence type="ECO:0000313" key="3">
    <source>
        <dbReference type="Proteomes" id="UP000299102"/>
    </source>
</evidence>
<keyword evidence="3" id="KW-1185">Reference proteome</keyword>